<organism evidence="26 27">
    <name type="scientific">Punica granatum</name>
    <name type="common">Pomegranate</name>
    <dbReference type="NCBI Taxonomy" id="22663"/>
    <lineage>
        <taxon>Eukaryota</taxon>
        <taxon>Viridiplantae</taxon>
        <taxon>Streptophyta</taxon>
        <taxon>Embryophyta</taxon>
        <taxon>Tracheophyta</taxon>
        <taxon>Spermatophyta</taxon>
        <taxon>Magnoliopsida</taxon>
        <taxon>eudicotyledons</taxon>
        <taxon>Gunneridae</taxon>
        <taxon>Pentapetalae</taxon>
        <taxon>rosids</taxon>
        <taxon>malvids</taxon>
        <taxon>Myrtales</taxon>
        <taxon>Lythraceae</taxon>
        <taxon>Punica</taxon>
    </lineage>
</organism>
<dbReference type="FunFam" id="3.80.10.10:FF:000275">
    <property type="entry name" value="Leucine-rich repeat receptor-like protein kinase"/>
    <property type="match status" value="1"/>
</dbReference>
<dbReference type="AlphaFoldDB" id="A0A218XC83"/>
<evidence type="ECO:0000256" key="9">
    <source>
        <dbReference type="ARBA" id="ARBA00022679"/>
    </source>
</evidence>
<evidence type="ECO:0000256" key="11">
    <source>
        <dbReference type="ARBA" id="ARBA00022729"/>
    </source>
</evidence>
<feature type="transmembrane region" description="Helical" evidence="23">
    <location>
        <begin position="645"/>
        <end position="671"/>
    </location>
</feature>
<accession>A0A218XC83</accession>
<dbReference type="SMART" id="SM00369">
    <property type="entry name" value="LRR_TYP"/>
    <property type="match status" value="5"/>
</dbReference>
<dbReference type="PROSITE" id="PS00107">
    <property type="entry name" value="PROTEIN_KINASE_ATP"/>
    <property type="match status" value="1"/>
</dbReference>
<dbReference type="Proteomes" id="UP000197138">
    <property type="component" value="Unassembled WGS sequence"/>
</dbReference>
<evidence type="ECO:0000313" key="27">
    <source>
        <dbReference type="Proteomes" id="UP000197138"/>
    </source>
</evidence>
<keyword evidence="15 22" id="KW-0067">ATP-binding</keyword>
<comment type="similarity">
    <text evidence="2">Belongs to the protein kinase superfamily. Ser/Thr protein kinase family.</text>
</comment>
<evidence type="ECO:0000256" key="18">
    <source>
        <dbReference type="ARBA" id="ARBA00023170"/>
    </source>
</evidence>
<feature type="domain" description="Protein kinase" evidence="25">
    <location>
        <begin position="705"/>
        <end position="1001"/>
    </location>
</feature>
<dbReference type="EC" id="2.7.11.1" evidence="4"/>
<keyword evidence="19" id="KW-0325">Glycoprotein</keyword>
<evidence type="ECO:0000256" key="22">
    <source>
        <dbReference type="PROSITE-ProRule" id="PRU10141"/>
    </source>
</evidence>
<comment type="catalytic activity">
    <reaction evidence="20">
        <text>L-threonyl-[protein] + ATP = O-phospho-L-threonyl-[protein] + ADP + H(+)</text>
        <dbReference type="Rhea" id="RHEA:46608"/>
        <dbReference type="Rhea" id="RHEA-COMP:11060"/>
        <dbReference type="Rhea" id="RHEA-COMP:11605"/>
        <dbReference type="ChEBI" id="CHEBI:15378"/>
        <dbReference type="ChEBI" id="CHEBI:30013"/>
        <dbReference type="ChEBI" id="CHEBI:30616"/>
        <dbReference type="ChEBI" id="CHEBI:61977"/>
        <dbReference type="ChEBI" id="CHEBI:456216"/>
        <dbReference type="EC" id="2.7.11.1"/>
    </reaction>
</comment>
<name>A0A218XC83_PUNGR</name>
<evidence type="ECO:0000256" key="21">
    <source>
        <dbReference type="ARBA" id="ARBA00048679"/>
    </source>
</evidence>
<protein>
    <recommendedName>
        <fullName evidence="4">non-specific serine/threonine protein kinase</fullName>
        <ecNumber evidence="4">2.7.11.1</ecNumber>
    </recommendedName>
</protein>
<proteinExistence type="inferred from homology"/>
<keyword evidence="11 24" id="KW-0732">Signal</keyword>
<keyword evidence="10 23" id="KW-0812">Transmembrane</keyword>
<gene>
    <name evidence="26" type="ORF">CDL15_Pgr001904</name>
</gene>
<keyword evidence="12" id="KW-0677">Repeat</keyword>
<feature type="binding site" evidence="22">
    <location>
        <position position="734"/>
    </location>
    <ligand>
        <name>ATP</name>
        <dbReference type="ChEBI" id="CHEBI:30616"/>
    </ligand>
</feature>
<evidence type="ECO:0000256" key="15">
    <source>
        <dbReference type="ARBA" id="ARBA00022840"/>
    </source>
</evidence>
<dbReference type="EMBL" id="MTKT01002011">
    <property type="protein sequence ID" value="OWM82330.1"/>
    <property type="molecule type" value="Genomic_DNA"/>
</dbReference>
<dbReference type="PANTHER" id="PTHR27008:SF592">
    <property type="entry name" value="LEUCINE-RICH REPEAT RECEPTOR-LIKE PROTEIN KINASE FAMILY PROTEIN-RELATED"/>
    <property type="match status" value="1"/>
</dbReference>
<keyword evidence="13 22" id="KW-0547">Nucleotide-binding</keyword>
<dbReference type="FunFam" id="1.10.510.10:FF:000358">
    <property type="entry name" value="Putative leucine-rich repeat receptor-like serine/threonine-protein kinase"/>
    <property type="match status" value="1"/>
</dbReference>
<dbReference type="InterPro" id="IPR003591">
    <property type="entry name" value="Leu-rich_rpt_typical-subtyp"/>
</dbReference>
<dbReference type="Gene3D" id="3.30.200.20">
    <property type="entry name" value="Phosphorylase Kinase, domain 1"/>
    <property type="match status" value="1"/>
</dbReference>
<evidence type="ECO:0000256" key="14">
    <source>
        <dbReference type="ARBA" id="ARBA00022777"/>
    </source>
</evidence>
<evidence type="ECO:0000256" key="23">
    <source>
        <dbReference type="SAM" id="Phobius"/>
    </source>
</evidence>
<dbReference type="FunFam" id="3.80.10.10:FF:001158">
    <property type="entry name" value="Leucine-rich repeat protein kinase family protein"/>
    <property type="match status" value="1"/>
</dbReference>
<evidence type="ECO:0000313" key="26">
    <source>
        <dbReference type="EMBL" id="OWM82330.1"/>
    </source>
</evidence>
<dbReference type="InterPro" id="IPR011009">
    <property type="entry name" value="Kinase-like_dom_sf"/>
</dbReference>
<keyword evidence="7" id="KW-0597">Phosphoprotein</keyword>
<evidence type="ECO:0000259" key="25">
    <source>
        <dbReference type="PROSITE" id="PS50011"/>
    </source>
</evidence>
<feature type="chain" id="PRO_5011990479" description="non-specific serine/threonine protein kinase" evidence="24">
    <location>
        <begin position="23"/>
        <end position="1015"/>
    </location>
</feature>
<dbReference type="PROSITE" id="PS00108">
    <property type="entry name" value="PROTEIN_KINASE_ST"/>
    <property type="match status" value="1"/>
</dbReference>
<evidence type="ECO:0000256" key="4">
    <source>
        <dbReference type="ARBA" id="ARBA00012513"/>
    </source>
</evidence>
<keyword evidence="16 23" id="KW-1133">Transmembrane helix</keyword>
<dbReference type="InterPro" id="IPR051809">
    <property type="entry name" value="Plant_receptor-like_S/T_kinase"/>
</dbReference>
<dbReference type="Pfam" id="PF07714">
    <property type="entry name" value="PK_Tyr_Ser-Thr"/>
    <property type="match status" value="1"/>
</dbReference>
<evidence type="ECO:0000256" key="17">
    <source>
        <dbReference type="ARBA" id="ARBA00023136"/>
    </source>
</evidence>
<keyword evidence="14" id="KW-0418">Kinase</keyword>
<comment type="similarity">
    <text evidence="3">Belongs to the RLP family.</text>
</comment>
<dbReference type="CDD" id="cd14066">
    <property type="entry name" value="STKc_IRAK"/>
    <property type="match status" value="1"/>
</dbReference>
<keyword evidence="6" id="KW-0723">Serine/threonine-protein kinase</keyword>
<evidence type="ECO:0000256" key="19">
    <source>
        <dbReference type="ARBA" id="ARBA00023180"/>
    </source>
</evidence>
<dbReference type="InterPro" id="IPR055414">
    <property type="entry name" value="LRR_R13L4/SHOC2-like"/>
</dbReference>
<evidence type="ECO:0000256" key="7">
    <source>
        <dbReference type="ARBA" id="ARBA00022553"/>
    </source>
</evidence>
<dbReference type="InterPro" id="IPR017441">
    <property type="entry name" value="Protein_kinase_ATP_BS"/>
</dbReference>
<evidence type="ECO:0000256" key="6">
    <source>
        <dbReference type="ARBA" id="ARBA00022527"/>
    </source>
</evidence>
<comment type="caution">
    <text evidence="26">The sequence shown here is derived from an EMBL/GenBank/DDBJ whole genome shotgun (WGS) entry which is preliminary data.</text>
</comment>
<evidence type="ECO:0000256" key="24">
    <source>
        <dbReference type="SAM" id="SignalP"/>
    </source>
</evidence>
<evidence type="ECO:0000256" key="13">
    <source>
        <dbReference type="ARBA" id="ARBA00022741"/>
    </source>
</evidence>
<keyword evidence="18" id="KW-0675">Receptor</keyword>
<evidence type="ECO:0000256" key="3">
    <source>
        <dbReference type="ARBA" id="ARBA00009592"/>
    </source>
</evidence>
<evidence type="ECO:0000256" key="2">
    <source>
        <dbReference type="ARBA" id="ARBA00008684"/>
    </source>
</evidence>
<sequence>MTPKMPNCSFILFLIIFQAVAASSLTNETDYEALIAFRGQITSDPSNALSSWNGSIHFCNWNGVTCGKKHQRVTALELPSLKLAGTLPPHIGNLTFLRMLNIFENGFSGILPEEIGRLTRLQTLSLDNNSFEGELPRNLTNCADLSHMGLGGNNFHGSIPEGLGSLIKLAVLWLYTNQFTGKIPPSLGNLSALTDLALAKNHIEGDIPPQLGQLSKLTHLRLQLNDLSGPIPPSLYNISSIVMFAVGGNNLSGSLPSDLFLTLPKLQGLYLGINMLSGPVPSSITNASELVVIVLSSNAFTGPMPTDLGGLKKLQSLFLGGNLLGTKQGDDLRFLTSLNNCTDLRAVWGNYNNLKGTIPDSVTNFSTTFTLLALHENFISGAIPSRIGNLVNLEWLTLYDNMLTGRIPDSIGELSKLQLFSIGLNNISGVIPSSIGNMTSIIYFFVLRNMLEGAIPSSIGNCAHLSEVDFSQNHLVGNVPEQLFGLSLVSIEAAQNNLTGPIPYRIGKLVNLQNLDLSENNMSGEIPSTIGDSVVLQWLYLQGNHFSGTIPPSMSNLKGIAFLDLSRNNFSGQIPGFFADRPFIQNLNLSFNMFEGEVPNRGVFQNLSVVSVTGNSKLCGGPLGLQLPKCIEAAPKKGHKSQSRMTALAIGISVSIFLLLTGVIISARFFYRSSRSVREETVTSLTEDRHLKLSYMELSQATDGFSLANKIGEGSFGVVYKGILPSSEQTVAVKVLKLQERGARKSFMAECEALRNIRHRNLVKTITCCSTLDSQGGDFMALVFEFMENGSLEKWLHAVPNEAGGSETDMTLGLLQRLNIAIDVGNALEYLHHHGQTPIVHCDLKPSNVLLDSEFTAYVSDFGLAKFLMGDQASGRTETSSIGIRGTIGYVAPEYGVGGEVSTKGDVYSFGILLLELFTGKRPTAMFSGDFGLHEFVERSLPHGLDQVLDPLLRLKDVQGNLHECLVSIQRVGLMCSAAQPNERMDISKAAVELQKARSILLRGKTGRESCVLDI</sequence>
<evidence type="ECO:0000256" key="20">
    <source>
        <dbReference type="ARBA" id="ARBA00047899"/>
    </source>
</evidence>
<dbReference type="FunFam" id="3.30.200.20:FF:000432">
    <property type="entry name" value="LRR receptor-like serine/threonine-protein kinase EFR"/>
    <property type="match status" value="1"/>
</dbReference>
<dbReference type="GO" id="GO:0004674">
    <property type="term" value="F:protein serine/threonine kinase activity"/>
    <property type="evidence" value="ECO:0007669"/>
    <property type="project" value="UniProtKB-KW"/>
</dbReference>
<dbReference type="InterPro" id="IPR001611">
    <property type="entry name" value="Leu-rich_rpt"/>
</dbReference>
<dbReference type="GO" id="GO:0005524">
    <property type="term" value="F:ATP binding"/>
    <property type="evidence" value="ECO:0007669"/>
    <property type="project" value="UniProtKB-UniRule"/>
</dbReference>
<dbReference type="InterPro" id="IPR032675">
    <property type="entry name" value="LRR_dom_sf"/>
</dbReference>
<evidence type="ECO:0000256" key="8">
    <source>
        <dbReference type="ARBA" id="ARBA00022614"/>
    </source>
</evidence>
<evidence type="ECO:0000256" key="16">
    <source>
        <dbReference type="ARBA" id="ARBA00022989"/>
    </source>
</evidence>
<dbReference type="FunFam" id="3.80.10.10:FF:000288">
    <property type="entry name" value="LRR receptor-like serine/threonine-protein kinase EFR"/>
    <property type="match status" value="1"/>
</dbReference>
<dbReference type="Pfam" id="PF08263">
    <property type="entry name" value="LRRNT_2"/>
    <property type="match status" value="1"/>
</dbReference>
<evidence type="ECO:0000256" key="5">
    <source>
        <dbReference type="ARBA" id="ARBA00022475"/>
    </source>
</evidence>
<feature type="signal peptide" evidence="24">
    <location>
        <begin position="1"/>
        <end position="22"/>
    </location>
</feature>
<keyword evidence="9" id="KW-0808">Transferase</keyword>
<reference evidence="27" key="1">
    <citation type="journal article" date="2017" name="Plant J.">
        <title>The pomegranate (Punica granatum L.) genome and the genomics of punicalagin biosynthesis.</title>
        <authorList>
            <person name="Qin G."/>
            <person name="Xu C."/>
            <person name="Ming R."/>
            <person name="Tang H."/>
            <person name="Guyot R."/>
            <person name="Kramer E.M."/>
            <person name="Hu Y."/>
            <person name="Yi X."/>
            <person name="Qi Y."/>
            <person name="Xu X."/>
            <person name="Gao Z."/>
            <person name="Pan H."/>
            <person name="Jian J."/>
            <person name="Tian Y."/>
            <person name="Yue Z."/>
            <person name="Xu Y."/>
        </authorList>
    </citation>
    <scope>NUCLEOTIDE SEQUENCE [LARGE SCALE GENOMIC DNA]</scope>
    <source>
        <strain evidence="27">cv. Dabenzi</strain>
    </source>
</reference>
<dbReference type="PANTHER" id="PTHR27008">
    <property type="entry name" value="OS04G0122200 PROTEIN"/>
    <property type="match status" value="1"/>
</dbReference>
<dbReference type="Pfam" id="PF00560">
    <property type="entry name" value="LRR_1"/>
    <property type="match status" value="4"/>
</dbReference>
<dbReference type="InterPro" id="IPR000719">
    <property type="entry name" value="Prot_kinase_dom"/>
</dbReference>
<keyword evidence="8" id="KW-0433">Leucine-rich repeat</keyword>
<dbReference type="Gene3D" id="1.10.510.10">
    <property type="entry name" value="Transferase(Phosphotransferase) domain 1"/>
    <property type="match status" value="1"/>
</dbReference>
<evidence type="ECO:0000256" key="1">
    <source>
        <dbReference type="ARBA" id="ARBA00004251"/>
    </source>
</evidence>
<dbReference type="PROSITE" id="PS50011">
    <property type="entry name" value="PROTEIN_KINASE_DOM"/>
    <property type="match status" value="1"/>
</dbReference>
<dbReference type="Pfam" id="PF23598">
    <property type="entry name" value="LRR_14"/>
    <property type="match status" value="1"/>
</dbReference>
<keyword evidence="5" id="KW-1003">Cell membrane</keyword>
<dbReference type="InterPro" id="IPR008271">
    <property type="entry name" value="Ser/Thr_kinase_AS"/>
</dbReference>
<dbReference type="InterPro" id="IPR001245">
    <property type="entry name" value="Ser-Thr/Tyr_kinase_cat_dom"/>
</dbReference>
<comment type="subcellular location">
    <subcellularLocation>
        <location evidence="1">Cell membrane</location>
        <topology evidence="1">Single-pass type I membrane protein</topology>
    </subcellularLocation>
</comment>
<dbReference type="SMART" id="SM00220">
    <property type="entry name" value="S_TKc"/>
    <property type="match status" value="1"/>
</dbReference>
<dbReference type="GO" id="GO:0005886">
    <property type="term" value="C:plasma membrane"/>
    <property type="evidence" value="ECO:0007669"/>
    <property type="project" value="UniProtKB-SubCell"/>
</dbReference>
<evidence type="ECO:0000256" key="10">
    <source>
        <dbReference type="ARBA" id="ARBA00022692"/>
    </source>
</evidence>
<comment type="catalytic activity">
    <reaction evidence="21">
        <text>L-seryl-[protein] + ATP = O-phospho-L-seryl-[protein] + ADP + H(+)</text>
        <dbReference type="Rhea" id="RHEA:17989"/>
        <dbReference type="Rhea" id="RHEA-COMP:9863"/>
        <dbReference type="Rhea" id="RHEA-COMP:11604"/>
        <dbReference type="ChEBI" id="CHEBI:15378"/>
        <dbReference type="ChEBI" id="CHEBI:29999"/>
        <dbReference type="ChEBI" id="CHEBI:30616"/>
        <dbReference type="ChEBI" id="CHEBI:83421"/>
        <dbReference type="ChEBI" id="CHEBI:456216"/>
        <dbReference type="EC" id="2.7.11.1"/>
    </reaction>
</comment>
<evidence type="ECO:0000256" key="12">
    <source>
        <dbReference type="ARBA" id="ARBA00022737"/>
    </source>
</evidence>
<dbReference type="Gene3D" id="3.80.10.10">
    <property type="entry name" value="Ribonuclease Inhibitor"/>
    <property type="match status" value="3"/>
</dbReference>
<keyword evidence="17 23" id="KW-0472">Membrane</keyword>
<dbReference type="InterPro" id="IPR013210">
    <property type="entry name" value="LRR_N_plant-typ"/>
</dbReference>
<dbReference type="SUPFAM" id="SSF56112">
    <property type="entry name" value="Protein kinase-like (PK-like)"/>
    <property type="match status" value="1"/>
</dbReference>
<dbReference type="SUPFAM" id="SSF52058">
    <property type="entry name" value="L domain-like"/>
    <property type="match status" value="2"/>
</dbReference>